<protein>
    <submittedName>
        <fullName evidence="1">Uncharacterized protein</fullName>
    </submittedName>
</protein>
<comment type="caution">
    <text evidence="1">The sequence shown here is derived from an EMBL/GenBank/DDBJ whole genome shotgun (WGS) entry which is preliminary data.</text>
</comment>
<evidence type="ECO:0000313" key="1">
    <source>
        <dbReference type="EMBL" id="KAK3746582.1"/>
    </source>
</evidence>
<keyword evidence="2" id="KW-1185">Reference proteome</keyword>
<proteinExistence type="predicted"/>
<reference evidence="1" key="1">
    <citation type="journal article" date="2023" name="G3 (Bethesda)">
        <title>A reference genome for the long-term kleptoplast-retaining sea slug Elysia crispata morphotype clarki.</title>
        <authorList>
            <person name="Eastman K.E."/>
            <person name="Pendleton A.L."/>
            <person name="Shaikh M.A."/>
            <person name="Suttiyut T."/>
            <person name="Ogas R."/>
            <person name="Tomko P."/>
            <person name="Gavelis G."/>
            <person name="Widhalm J.R."/>
            <person name="Wisecaver J.H."/>
        </authorList>
    </citation>
    <scope>NUCLEOTIDE SEQUENCE</scope>
    <source>
        <strain evidence="1">ECLA1</strain>
    </source>
</reference>
<sequence>MSLLESCGARILAVIDDNNRVNQTFFSKFTPFTNAMDCQGHYRSEEAGCKILSDWSEIATEMRPTSMEREKQLTVMTADAITWTCESLQSLAHFLLTTDEPCKHKSV</sequence>
<dbReference type="AlphaFoldDB" id="A0AAE0YIY1"/>
<dbReference type="Proteomes" id="UP001283361">
    <property type="component" value="Unassembled WGS sequence"/>
</dbReference>
<gene>
    <name evidence="1" type="ORF">RRG08_019502</name>
</gene>
<organism evidence="1 2">
    <name type="scientific">Elysia crispata</name>
    <name type="common">lettuce slug</name>
    <dbReference type="NCBI Taxonomy" id="231223"/>
    <lineage>
        <taxon>Eukaryota</taxon>
        <taxon>Metazoa</taxon>
        <taxon>Spiralia</taxon>
        <taxon>Lophotrochozoa</taxon>
        <taxon>Mollusca</taxon>
        <taxon>Gastropoda</taxon>
        <taxon>Heterobranchia</taxon>
        <taxon>Euthyneura</taxon>
        <taxon>Panpulmonata</taxon>
        <taxon>Sacoglossa</taxon>
        <taxon>Placobranchoidea</taxon>
        <taxon>Plakobranchidae</taxon>
        <taxon>Elysia</taxon>
    </lineage>
</organism>
<accession>A0AAE0YIY1</accession>
<evidence type="ECO:0000313" key="2">
    <source>
        <dbReference type="Proteomes" id="UP001283361"/>
    </source>
</evidence>
<name>A0AAE0YIY1_9GAST</name>
<dbReference type="EMBL" id="JAWDGP010006134">
    <property type="protein sequence ID" value="KAK3746582.1"/>
    <property type="molecule type" value="Genomic_DNA"/>
</dbReference>